<accession>A0A318XL45</accession>
<dbReference type="EMBL" id="QKMR01000022">
    <property type="protein sequence ID" value="PYG85814.1"/>
    <property type="molecule type" value="Genomic_DNA"/>
</dbReference>
<comment type="caution">
    <text evidence="1">The sequence shown here is derived from an EMBL/GenBank/DDBJ whole genome shotgun (WGS) entry which is preliminary data.</text>
</comment>
<dbReference type="Pfam" id="PF04245">
    <property type="entry name" value="NA37"/>
    <property type="match status" value="1"/>
</dbReference>
<organism evidence="1 2">
    <name type="scientific">Ruminiclostridium sufflavum DSM 19573</name>
    <dbReference type="NCBI Taxonomy" id="1121337"/>
    <lineage>
        <taxon>Bacteria</taxon>
        <taxon>Bacillati</taxon>
        <taxon>Bacillota</taxon>
        <taxon>Clostridia</taxon>
        <taxon>Eubacteriales</taxon>
        <taxon>Oscillospiraceae</taxon>
        <taxon>Ruminiclostridium</taxon>
    </lineage>
</organism>
<keyword evidence="2" id="KW-1185">Reference proteome</keyword>
<reference evidence="1 2" key="1">
    <citation type="submission" date="2018-06" db="EMBL/GenBank/DDBJ databases">
        <title>Genomic Encyclopedia of Type Strains, Phase I: the one thousand microbial genomes (KMG-I) project.</title>
        <authorList>
            <person name="Kyrpides N."/>
        </authorList>
    </citation>
    <scope>NUCLEOTIDE SEQUENCE [LARGE SCALE GENOMIC DNA]</scope>
    <source>
        <strain evidence="1 2">DSM 19573</strain>
    </source>
</reference>
<dbReference type="Proteomes" id="UP000248132">
    <property type="component" value="Unassembled WGS sequence"/>
</dbReference>
<dbReference type="OrthoDB" id="3171075at2"/>
<dbReference type="AlphaFoldDB" id="A0A318XL45"/>
<evidence type="ECO:0000313" key="2">
    <source>
        <dbReference type="Proteomes" id="UP000248132"/>
    </source>
</evidence>
<evidence type="ECO:0000313" key="1">
    <source>
        <dbReference type="EMBL" id="PYG85814.1"/>
    </source>
</evidence>
<gene>
    <name evidence="1" type="ORF">LY28_03110</name>
</gene>
<dbReference type="GO" id="GO:0009295">
    <property type="term" value="C:nucleoid"/>
    <property type="evidence" value="ECO:0007669"/>
    <property type="project" value="InterPro"/>
</dbReference>
<proteinExistence type="predicted"/>
<dbReference type="RefSeq" id="WP_110463084.1">
    <property type="nucleotide sequence ID" value="NZ_QKMR01000022.1"/>
</dbReference>
<name>A0A318XL45_9FIRM</name>
<dbReference type="InterPro" id="IPR007358">
    <property type="entry name" value="Nucleoid_associated_NdpA"/>
</dbReference>
<sequence>MEYDIQIKTAVLHILDTSISFPVLSNNGLYIDGDISEFLEKHINKILDDPNLKKAMFTGDMNTARDLCQAVGTDKNNFASASKEIANMIFDIMLKNVDIISGDLICCLLTINDEKYYGILKLNYKTGFTHLVNKMEEGNTNSIIRHKTLLPAEGQKLDEAVLINLETGGIKLIEKAYEINGVKEYYLSKYFLDCTTDLSDNEKMKIIDKVTKKINKKYYDEDFDKVAKLKNVVSQNIEDNNKVSVEKIAEDMFETNLEVRKEYIQEIQKAGLTEEAIQIPQKIAERKFKTHKIKTDTGIEINFPLSYYDNSDMIEFTNNPDGSISIIIKNVSKITNKQ</sequence>
<protein>
    <submittedName>
        <fullName evidence="1">Nucleoid associated protein NdpA</fullName>
    </submittedName>
</protein>